<dbReference type="Gene3D" id="3.40.50.720">
    <property type="entry name" value="NAD(P)-binding Rossmann-like Domain"/>
    <property type="match status" value="1"/>
</dbReference>
<name>A0A7R8VHR1_TIMDO</name>
<evidence type="ECO:0008006" key="4">
    <source>
        <dbReference type="Google" id="ProtNLM"/>
    </source>
</evidence>
<sequence>MVLGVTHMLDWPAENGEMEARDVALKYYNIRWSGRVAVVTGASSGIGRSIAEELVKKGLQVVGLARRLDRLEVIYRG</sequence>
<proteinExistence type="inferred from homology"/>
<organism evidence="3">
    <name type="scientific">Timema douglasi</name>
    <name type="common">Walking stick</name>
    <dbReference type="NCBI Taxonomy" id="61478"/>
    <lineage>
        <taxon>Eukaryota</taxon>
        <taxon>Metazoa</taxon>
        <taxon>Ecdysozoa</taxon>
        <taxon>Arthropoda</taxon>
        <taxon>Hexapoda</taxon>
        <taxon>Insecta</taxon>
        <taxon>Pterygota</taxon>
        <taxon>Neoptera</taxon>
        <taxon>Polyneoptera</taxon>
        <taxon>Phasmatodea</taxon>
        <taxon>Timematodea</taxon>
        <taxon>Timematoidea</taxon>
        <taxon>Timematidae</taxon>
        <taxon>Timema</taxon>
    </lineage>
</organism>
<dbReference type="EMBL" id="OA566400">
    <property type="protein sequence ID" value="CAD7198836.1"/>
    <property type="molecule type" value="Genomic_DNA"/>
</dbReference>
<dbReference type="SUPFAM" id="SSF51735">
    <property type="entry name" value="NAD(P)-binding Rossmann-fold domains"/>
    <property type="match status" value="1"/>
</dbReference>
<evidence type="ECO:0000313" key="3">
    <source>
        <dbReference type="EMBL" id="CAD7198836.1"/>
    </source>
</evidence>
<dbReference type="InterPro" id="IPR036291">
    <property type="entry name" value="NAD(P)-bd_dom_sf"/>
</dbReference>
<dbReference type="GO" id="GO:0016491">
    <property type="term" value="F:oxidoreductase activity"/>
    <property type="evidence" value="ECO:0007669"/>
    <property type="project" value="UniProtKB-KW"/>
</dbReference>
<dbReference type="Pfam" id="PF00106">
    <property type="entry name" value="adh_short"/>
    <property type="match status" value="1"/>
</dbReference>
<gene>
    <name evidence="3" type="ORF">TDIB3V08_LOCUS5111</name>
</gene>
<evidence type="ECO:0000256" key="2">
    <source>
        <dbReference type="ARBA" id="ARBA00023002"/>
    </source>
</evidence>
<accession>A0A7R8VHR1</accession>
<dbReference type="AlphaFoldDB" id="A0A7R8VHR1"/>
<evidence type="ECO:0000256" key="1">
    <source>
        <dbReference type="ARBA" id="ARBA00006484"/>
    </source>
</evidence>
<dbReference type="PANTHER" id="PTHR43115:SF4">
    <property type="entry name" value="DEHYDROGENASE_REDUCTASE SDR FAMILY MEMBER 11"/>
    <property type="match status" value="1"/>
</dbReference>
<dbReference type="PANTHER" id="PTHR43115">
    <property type="entry name" value="DEHYDROGENASE/REDUCTASE SDR FAMILY MEMBER 11"/>
    <property type="match status" value="1"/>
</dbReference>
<keyword evidence="2" id="KW-0560">Oxidoreductase</keyword>
<protein>
    <recommendedName>
        <fullName evidence="4">Farnesol dehydrogenase</fullName>
    </recommendedName>
</protein>
<dbReference type="InterPro" id="IPR002347">
    <property type="entry name" value="SDR_fam"/>
</dbReference>
<reference evidence="3" key="1">
    <citation type="submission" date="2020-11" db="EMBL/GenBank/DDBJ databases">
        <authorList>
            <person name="Tran Van P."/>
        </authorList>
    </citation>
    <scope>NUCLEOTIDE SEQUENCE</scope>
</reference>
<comment type="similarity">
    <text evidence="1">Belongs to the short-chain dehydrogenases/reductases (SDR) family.</text>
</comment>